<feature type="region of interest" description="Disordered" evidence="6">
    <location>
        <begin position="307"/>
        <end position="330"/>
    </location>
</feature>
<dbReference type="Pfam" id="PF13913">
    <property type="entry name" value="zf-C2HC_2"/>
    <property type="match status" value="2"/>
</dbReference>
<evidence type="ECO:0000313" key="8">
    <source>
        <dbReference type="EMBL" id="KAF7998382.1"/>
    </source>
</evidence>
<keyword evidence="3 5" id="KW-0863">Zinc-finger</keyword>
<feature type="region of interest" description="Disordered" evidence="6">
    <location>
        <begin position="550"/>
        <end position="585"/>
    </location>
</feature>
<dbReference type="AlphaFoldDB" id="A0A834Y5S1"/>
<organism evidence="8 9">
    <name type="scientific">Aphidius gifuensis</name>
    <name type="common">Parasitoid wasp</name>
    <dbReference type="NCBI Taxonomy" id="684658"/>
    <lineage>
        <taxon>Eukaryota</taxon>
        <taxon>Metazoa</taxon>
        <taxon>Ecdysozoa</taxon>
        <taxon>Arthropoda</taxon>
        <taxon>Hexapoda</taxon>
        <taxon>Insecta</taxon>
        <taxon>Pterygota</taxon>
        <taxon>Neoptera</taxon>
        <taxon>Endopterygota</taxon>
        <taxon>Hymenoptera</taxon>
        <taxon>Apocrita</taxon>
        <taxon>Ichneumonoidea</taxon>
        <taxon>Braconidae</taxon>
        <taxon>Aphidiinae</taxon>
        <taxon>Aphidius</taxon>
    </lineage>
</organism>
<feature type="region of interest" description="Disordered" evidence="6">
    <location>
        <begin position="254"/>
        <end position="285"/>
    </location>
</feature>
<feature type="region of interest" description="Disordered" evidence="6">
    <location>
        <begin position="423"/>
        <end position="474"/>
    </location>
</feature>
<comment type="caution">
    <text evidence="8">The sequence shown here is derived from an EMBL/GenBank/DDBJ whole genome shotgun (WGS) entry which is preliminary data.</text>
</comment>
<proteinExistence type="predicted"/>
<dbReference type="Proteomes" id="UP000639338">
    <property type="component" value="Unassembled WGS sequence"/>
</dbReference>
<evidence type="ECO:0000259" key="7">
    <source>
        <dbReference type="PROSITE" id="PS52027"/>
    </source>
</evidence>
<feature type="region of interest" description="Disordered" evidence="6">
    <location>
        <begin position="109"/>
        <end position="151"/>
    </location>
</feature>
<evidence type="ECO:0000256" key="1">
    <source>
        <dbReference type="ARBA" id="ARBA00022723"/>
    </source>
</evidence>
<evidence type="ECO:0000256" key="4">
    <source>
        <dbReference type="ARBA" id="ARBA00022833"/>
    </source>
</evidence>
<reference evidence="8 9" key="1">
    <citation type="submission" date="2020-08" db="EMBL/GenBank/DDBJ databases">
        <title>Aphidius gifuensis genome sequencing and assembly.</title>
        <authorList>
            <person name="Du Z."/>
        </authorList>
    </citation>
    <scope>NUCLEOTIDE SEQUENCE [LARGE SCALE GENOMIC DNA]</scope>
    <source>
        <strain evidence="8">YNYX2018</strain>
        <tissue evidence="8">Adults</tissue>
    </source>
</reference>
<dbReference type="PANTHER" id="PTHR13555">
    <property type="entry name" value="C2H2 ZINC FINGER CGI-62-RELATED"/>
    <property type="match status" value="1"/>
</dbReference>
<keyword evidence="9" id="KW-1185">Reference proteome</keyword>
<evidence type="ECO:0000256" key="6">
    <source>
        <dbReference type="SAM" id="MobiDB-lite"/>
    </source>
</evidence>
<sequence length="653" mass="72281">MHEPAALLPCSICGRTFKLQSLEKHTIICEKTVTKKRKPFDSSKQRIRGTCPTCNRQFGIKAYDRHVAWCKDRVTHVPSNAMTNVAKERLDARMKYRAPVLKNRRMTNREKYAPSSSTTTTTTTTTTTIMNNNNNNNNNKNLSSPGSIKPKESISLPNSCKIISSSSSNSYKPAVVRKISQGKNEGIVPSGPLKSRPSDRSFIRNSATTCRPAWSNYVRRHPDFNLVLKGRTGMTQDYDPFLLAERQMNDLLSDTCSDDQSFPEFTNSQNTNTNNDNNNINSNSNLSAFVKYPNQITLNSNDIDKRTSSIAQLPPSPPSPPTQPTTTNFDELSTGFSSDSTETNSISREILNDFELTRHKTMINNNNNNNNNLPILGRKMIIDKSKALGKIIIDNNSNDTIDIINLTKNNLIIDRNNKSAKLSRSHVNRSNSVRASSAPKIPERNNSIVSSVNKASSRSISSSSSSSSSLSLSTSDFNKNNKNNYLNNLNGSNLSLSSIVSSDVVGGVGSIGNVGNVKRSNSLFEDLVCSFEDNVSGSYSSLRSFLKTDSLSSSSPVQSSIRPRNGQISDEDLSSPDSYNKKEHGKISLDSAYSSLNRKNYNCKLDEKNIKVGQHQEQDDIMSKMSKFCHQCGTKFPETAKFCCECGIRRLAI</sequence>
<name>A0A834Y5S1_APHGI</name>
<protein>
    <recommendedName>
        <fullName evidence="7">C2HC/C3H-type domain-containing protein</fullName>
    </recommendedName>
</protein>
<dbReference type="EMBL" id="JACMRX010000001">
    <property type="protein sequence ID" value="KAF7998382.1"/>
    <property type="molecule type" value="Genomic_DNA"/>
</dbReference>
<feature type="compositionally biased region" description="Polar residues" evidence="6">
    <location>
        <begin position="254"/>
        <end position="265"/>
    </location>
</feature>
<feature type="compositionally biased region" description="Low complexity" evidence="6">
    <location>
        <begin position="266"/>
        <end position="285"/>
    </location>
</feature>
<keyword evidence="1" id="KW-0479">Metal-binding</keyword>
<dbReference type="OrthoDB" id="10066537at2759"/>
<evidence type="ECO:0000256" key="3">
    <source>
        <dbReference type="ARBA" id="ARBA00022771"/>
    </source>
</evidence>
<evidence type="ECO:0000256" key="5">
    <source>
        <dbReference type="PROSITE-ProRule" id="PRU01371"/>
    </source>
</evidence>
<dbReference type="InterPro" id="IPR049899">
    <property type="entry name" value="Znf_C2HC_C3H"/>
</dbReference>
<feature type="compositionally biased region" description="Low complexity" evidence="6">
    <location>
        <begin position="446"/>
        <end position="474"/>
    </location>
</feature>
<gene>
    <name evidence="8" type="ORF">HCN44_009780</name>
</gene>
<feature type="compositionally biased region" description="Low complexity" evidence="6">
    <location>
        <begin position="118"/>
        <end position="141"/>
    </location>
</feature>
<feature type="domain" description="C2HC/C3H-type" evidence="7">
    <location>
        <begin position="6"/>
        <end position="35"/>
    </location>
</feature>
<keyword evidence="2" id="KW-0677">Repeat</keyword>
<keyword evidence="4" id="KW-0862">Zinc</keyword>
<evidence type="ECO:0000313" key="9">
    <source>
        <dbReference type="Proteomes" id="UP000639338"/>
    </source>
</evidence>
<accession>A0A834Y5S1</accession>
<feature type="compositionally biased region" description="Low complexity" evidence="6">
    <location>
        <begin position="550"/>
        <end position="560"/>
    </location>
</feature>
<dbReference type="PANTHER" id="PTHR13555:SF5">
    <property type="entry name" value="ZINC-FINGER OF A C2HC-TYPE"/>
    <property type="match status" value="1"/>
</dbReference>
<dbReference type="InterPro" id="IPR026319">
    <property type="entry name" value="ZC2HC1A/B-like"/>
</dbReference>
<feature type="compositionally biased region" description="Low complexity" evidence="6">
    <location>
        <begin position="428"/>
        <end position="438"/>
    </location>
</feature>
<dbReference type="PROSITE" id="PS52027">
    <property type="entry name" value="ZF_C2HC_C3H"/>
    <property type="match status" value="1"/>
</dbReference>
<dbReference type="GO" id="GO:0008270">
    <property type="term" value="F:zinc ion binding"/>
    <property type="evidence" value="ECO:0007669"/>
    <property type="project" value="UniProtKB-KW"/>
</dbReference>
<feature type="compositionally biased region" description="Pro residues" evidence="6">
    <location>
        <begin position="314"/>
        <end position="323"/>
    </location>
</feature>
<evidence type="ECO:0000256" key="2">
    <source>
        <dbReference type="ARBA" id="ARBA00022737"/>
    </source>
</evidence>